<dbReference type="EMBL" id="VSRR010003636">
    <property type="protein sequence ID" value="MPC36927.1"/>
    <property type="molecule type" value="Genomic_DNA"/>
</dbReference>
<comment type="caution">
    <text evidence="1">The sequence shown here is derived from an EMBL/GenBank/DDBJ whole genome shotgun (WGS) entry which is preliminary data.</text>
</comment>
<name>A0A5B7EUN5_PORTR</name>
<sequence>MADSNVKGSEMPEGSQPGLKKLEDMFTVLITRIDKMVSDMTGEVKKERVVVKQKCEGHTGVAESVVDSRPCPEVVDTGAAKTIVGEEVVAVQDLPVADEQLCGETGHCTTLRGSVMCTITVGGVEKLPESMADMEEPCLVGLDSLVQSATCVDSGRMQMQVCEEMLLLILEDAVKQVKRPMMSSDVEDERLELHCRVVREGEVADATVRTRECQAAVRSCSGEVADTTGTARGRQAAVSNDGGEVDEDVGEASPALSPHAVDLEVCSSTKQTPEQMVKLEKRLMEHENVFSQAAQDLGCTSLV</sequence>
<reference evidence="1 2" key="1">
    <citation type="submission" date="2019-05" db="EMBL/GenBank/DDBJ databases">
        <title>Another draft genome of Portunus trituberculatus and its Hox gene families provides insights of decapod evolution.</title>
        <authorList>
            <person name="Jeong J.-H."/>
            <person name="Song I."/>
            <person name="Kim S."/>
            <person name="Choi T."/>
            <person name="Kim D."/>
            <person name="Ryu S."/>
            <person name="Kim W."/>
        </authorList>
    </citation>
    <scope>NUCLEOTIDE SEQUENCE [LARGE SCALE GENOMIC DNA]</scope>
    <source>
        <tissue evidence="1">Muscle</tissue>
    </source>
</reference>
<organism evidence="1 2">
    <name type="scientific">Portunus trituberculatus</name>
    <name type="common">Swimming crab</name>
    <name type="synonym">Neptunus trituberculatus</name>
    <dbReference type="NCBI Taxonomy" id="210409"/>
    <lineage>
        <taxon>Eukaryota</taxon>
        <taxon>Metazoa</taxon>
        <taxon>Ecdysozoa</taxon>
        <taxon>Arthropoda</taxon>
        <taxon>Crustacea</taxon>
        <taxon>Multicrustacea</taxon>
        <taxon>Malacostraca</taxon>
        <taxon>Eumalacostraca</taxon>
        <taxon>Eucarida</taxon>
        <taxon>Decapoda</taxon>
        <taxon>Pleocyemata</taxon>
        <taxon>Brachyura</taxon>
        <taxon>Eubrachyura</taxon>
        <taxon>Portunoidea</taxon>
        <taxon>Portunidae</taxon>
        <taxon>Portuninae</taxon>
        <taxon>Portunus</taxon>
    </lineage>
</organism>
<dbReference type="AlphaFoldDB" id="A0A5B7EUN5"/>
<accession>A0A5B7EUN5</accession>
<evidence type="ECO:0000313" key="1">
    <source>
        <dbReference type="EMBL" id="MPC36927.1"/>
    </source>
</evidence>
<protein>
    <submittedName>
        <fullName evidence="1">Uncharacterized protein</fullName>
    </submittedName>
</protein>
<gene>
    <name evidence="1" type="ORF">E2C01_030396</name>
</gene>
<dbReference type="OrthoDB" id="6347579at2759"/>
<dbReference type="Proteomes" id="UP000324222">
    <property type="component" value="Unassembled WGS sequence"/>
</dbReference>
<proteinExistence type="predicted"/>
<keyword evidence="2" id="KW-1185">Reference proteome</keyword>
<evidence type="ECO:0000313" key="2">
    <source>
        <dbReference type="Proteomes" id="UP000324222"/>
    </source>
</evidence>